<proteinExistence type="predicted"/>
<feature type="transmembrane region" description="Helical" evidence="3">
    <location>
        <begin position="201"/>
        <end position="224"/>
    </location>
</feature>
<name>A0A3S1A4Z5_ELYCH</name>
<keyword evidence="1" id="KW-0245">EGF-like domain</keyword>
<dbReference type="Proteomes" id="UP000271974">
    <property type="component" value="Unassembled WGS sequence"/>
</dbReference>
<dbReference type="EMBL" id="RQTK01000268">
    <property type="protein sequence ID" value="RUS82844.1"/>
    <property type="molecule type" value="Genomic_DNA"/>
</dbReference>
<evidence type="ECO:0000313" key="5">
    <source>
        <dbReference type="Proteomes" id="UP000271974"/>
    </source>
</evidence>
<dbReference type="Gene3D" id="2.170.300.10">
    <property type="entry name" value="Tie2 ligand-binding domain superfamily"/>
    <property type="match status" value="1"/>
</dbReference>
<keyword evidence="3" id="KW-1133">Transmembrane helix</keyword>
<evidence type="ECO:0000313" key="4">
    <source>
        <dbReference type="EMBL" id="RUS82844.1"/>
    </source>
</evidence>
<accession>A0A3S1A4Z5</accession>
<organism evidence="4 5">
    <name type="scientific">Elysia chlorotica</name>
    <name type="common">Eastern emerald elysia</name>
    <name type="synonym">Sea slug</name>
    <dbReference type="NCBI Taxonomy" id="188477"/>
    <lineage>
        <taxon>Eukaryota</taxon>
        <taxon>Metazoa</taxon>
        <taxon>Spiralia</taxon>
        <taxon>Lophotrochozoa</taxon>
        <taxon>Mollusca</taxon>
        <taxon>Gastropoda</taxon>
        <taxon>Heterobranchia</taxon>
        <taxon>Euthyneura</taxon>
        <taxon>Panpulmonata</taxon>
        <taxon>Sacoglossa</taxon>
        <taxon>Placobranchoidea</taxon>
        <taxon>Plakobranchidae</taxon>
        <taxon>Elysia</taxon>
    </lineage>
</organism>
<evidence type="ECO:0000256" key="2">
    <source>
        <dbReference type="SAM" id="MobiDB-lite"/>
    </source>
</evidence>
<evidence type="ECO:0008006" key="6">
    <source>
        <dbReference type="Google" id="ProtNLM"/>
    </source>
</evidence>
<evidence type="ECO:0000256" key="1">
    <source>
        <dbReference type="ARBA" id="ARBA00022536"/>
    </source>
</evidence>
<keyword evidence="5" id="KW-1185">Reference proteome</keyword>
<comment type="caution">
    <text evidence="4">The sequence shown here is derived from an EMBL/GenBank/DDBJ whole genome shotgun (WGS) entry which is preliminary data.</text>
</comment>
<feature type="compositionally biased region" description="Low complexity" evidence="2">
    <location>
        <begin position="255"/>
        <end position="266"/>
    </location>
</feature>
<dbReference type="GO" id="GO:0005044">
    <property type="term" value="F:scavenger receptor activity"/>
    <property type="evidence" value="ECO:0007669"/>
    <property type="project" value="InterPro"/>
</dbReference>
<sequence length="299" mass="32271">MYGFNCSKPCSSHCGGNFKTCFKDDGSCNEGCERGFQPPRCDTACAKGTYGQDCKDNCSEGCSGTDKDCDPADGTCIYGCVAGYWGSKCDNNNCPNQICPMSKPCSHCAGPDNRCYDNRTCMDGCSKGYFGETCDARCPNQTYGLNCAQRCSQNCGGQYKNCDHDGTCVDGCVENYYGDKCDESVDPKDVAAQKPSIMSTLGLSVLLILFLIVVVVTSIIMFYVNRDSKEKRLQEGSTGGIDAKHPTPTSSDGETTNMTTDLTTDMSEMTSSYFTDAEGIRTETGSNESVFDLRSKPAK</sequence>
<protein>
    <recommendedName>
        <fullName evidence="6">EGF-like domain-containing protein</fullName>
    </recommendedName>
</protein>
<keyword evidence="3" id="KW-0812">Transmembrane</keyword>
<evidence type="ECO:0000256" key="3">
    <source>
        <dbReference type="SAM" id="Phobius"/>
    </source>
</evidence>
<dbReference type="AlphaFoldDB" id="A0A3S1A4Z5"/>
<gene>
    <name evidence="4" type="ORF">EGW08_009366</name>
</gene>
<keyword evidence="3" id="KW-0472">Membrane</keyword>
<dbReference type="PANTHER" id="PTHR24043">
    <property type="entry name" value="SCAVENGER RECEPTOR CLASS F"/>
    <property type="match status" value="1"/>
</dbReference>
<dbReference type="OrthoDB" id="10252017at2759"/>
<dbReference type="InterPro" id="IPR042635">
    <property type="entry name" value="MEGF10/SREC1/2-like"/>
</dbReference>
<reference evidence="4 5" key="1">
    <citation type="submission" date="2019-01" db="EMBL/GenBank/DDBJ databases">
        <title>A draft genome assembly of the solar-powered sea slug Elysia chlorotica.</title>
        <authorList>
            <person name="Cai H."/>
            <person name="Li Q."/>
            <person name="Fang X."/>
            <person name="Li J."/>
            <person name="Curtis N.E."/>
            <person name="Altenburger A."/>
            <person name="Shibata T."/>
            <person name="Feng M."/>
            <person name="Maeda T."/>
            <person name="Schwartz J.A."/>
            <person name="Shigenobu S."/>
            <person name="Lundholm N."/>
            <person name="Nishiyama T."/>
            <person name="Yang H."/>
            <person name="Hasebe M."/>
            <person name="Li S."/>
            <person name="Pierce S.K."/>
            <person name="Wang J."/>
        </authorList>
    </citation>
    <scope>NUCLEOTIDE SEQUENCE [LARGE SCALE GENOMIC DNA]</scope>
    <source>
        <strain evidence="4">EC2010</strain>
        <tissue evidence="4">Whole organism of an adult</tissue>
    </source>
</reference>
<feature type="region of interest" description="Disordered" evidence="2">
    <location>
        <begin position="233"/>
        <end position="299"/>
    </location>
</feature>
<dbReference type="PANTHER" id="PTHR24043:SF8">
    <property type="entry name" value="EGF-LIKE DOMAIN-CONTAINING PROTEIN"/>
    <property type="match status" value="1"/>
</dbReference>